<feature type="transmembrane region" description="Helical" evidence="1">
    <location>
        <begin position="79"/>
        <end position="100"/>
    </location>
</feature>
<reference evidence="2" key="1">
    <citation type="journal article" date="2011" name="Infect. Genet. Evol.">
        <title>The complete mitochondrial genome of Orientobilharzia turkestanicum supports its affinity with African Schistosoma spp.</title>
        <authorList>
            <person name="Wang Y."/>
            <person name="Wang C.R."/>
            <person name="Zhao G.H."/>
            <person name="Gao J.F."/>
            <person name="Li M.W."/>
            <person name="Zhu X.Q."/>
        </authorList>
    </citation>
    <scope>NUCLEOTIDE SEQUENCE</scope>
</reference>
<dbReference type="EMBL" id="HQ283100">
    <property type="protein sequence ID" value="ADU05415.1"/>
    <property type="molecule type" value="Genomic_DNA"/>
</dbReference>
<keyword evidence="1" id="KW-0812">Transmembrane</keyword>
<protein>
    <submittedName>
        <fullName evidence="2">NADH dehydrogenase subunit 6</fullName>
    </submittedName>
</protein>
<keyword evidence="1" id="KW-0472">Membrane</keyword>
<keyword evidence="2" id="KW-0496">Mitochondrion</keyword>
<evidence type="ECO:0000256" key="1">
    <source>
        <dbReference type="SAM" id="Phobius"/>
    </source>
</evidence>
<gene>
    <name evidence="2" type="primary">ND6</name>
</gene>
<geneLocation type="mitochondrion" evidence="2"/>
<sequence>MIVSLLFVIMVCFSFGVGSLLRMFLIVMMSILSGLYVYSVVGFSWYLLLFVLVYVGGVCILFIYLSIMIPNVGLNVACYSYSVMFIGCLYLLILSGNWIISSVDLKLIEYSVYLCDVYEGLIYLFFCLMLLIGLILINIILSSFSGYAR</sequence>
<keyword evidence="1" id="KW-1133">Transmembrane helix</keyword>
<feature type="transmembrane region" description="Helical" evidence="1">
    <location>
        <begin position="7"/>
        <end position="37"/>
    </location>
</feature>
<feature type="transmembrane region" description="Helical" evidence="1">
    <location>
        <begin position="120"/>
        <end position="141"/>
    </location>
</feature>
<name>G4WCP9_9TREM</name>
<accession>G4WCP9</accession>
<dbReference type="AlphaFoldDB" id="G4WCP9"/>
<evidence type="ECO:0000313" key="2">
    <source>
        <dbReference type="EMBL" id="ADU05415.1"/>
    </source>
</evidence>
<feature type="transmembrane region" description="Helical" evidence="1">
    <location>
        <begin position="43"/>
        <end position="67"/>
    </location>
</feature>
<proteinExistence type="predicted"/>
<organism evidence="2">
    <name type="scientific">Schistosoma turkestanicum</name>
    <dbReference type="NCBI Taxonomy" id="1163369"/>
    <lineage>
        <taxon>Eukaryota</taxon>
        <taxon>Metazoa</taxon>
        <taxon>Spiralia</taxon>
        <taxon>Lophotrochozoa</taxon>
        <taxon>Platyhelminthes</taxon>
        <taxon>Trematoda</taxon>
        <taxon>Digenea</taxon>
        <taxon>Strigeidida</taxon>
        <taxon>Schistosomatoidea</taxon>
        <taxon>Schistosomatidae</taxon>
        <taxon>Schistosoma</taxon>
    </lineage>
</organism>